<accession>A0A7X1TFW6</accession>
<dbReference type="SUPFAM" id="SSF48371">
    <property type="entry name" value="ARM repeat"/>
    <property type="match status" value="1"/>
</dbReference>
<dbReference type="AlphaFoldDB" id="A0A7X1TFW6"/>
<dbReference type="Pfam" id="PF08713">
    <property type="entry name" value="DNA_alkylation"/>
    <property type="match status" value="1"/>
</dbReference>
<dbReference type="Gene3D" id="1.20.1660.10">
    <property type="entry name" value="Hypothetical protein (EF3068)"/>
    <property type="match status" value="1"/>
</dbReference>
<comment type="caution">
    <text evidence="1">The sequence shown here is derived from an EMBL/GenBank/DDBJ whole genome shotgun (WGS) entry which is preliminary data.</text>
</comment>
<evidence type="ECO:0008006" key="3">
    <source>
        <dbReference type="Google" id="ProtNLM"/>
    </source>
</evidence>
<name>A0A7X1TFW6_9BURK</name>
<dbReference type="RefSeq" id="WP_152758550.1">
    <property type="nucleotide sequence ID" value="NZ_WHNP01000010.1"/>
</dbReference>
<evidence type="ECO:0000313" key="2">
    <source>
        <dbReference type="Proteomes" id="UP000484381"/>
    </source>
</evidence>
<organism evidence="1 2">
    <name type="scientific">Paraburkholderia franconis</name>
    <dbReference type="NCBI Taxonomy" id="2654983"/>
    <lineage>
        <taxon>Bacteria</taxon>
        <taxon>Pseudomonadati</taxon>
        <taxon>Pseudomonadota</taxon>
        <taxon>Betaproteobacteria</taxon>
        <taxon>Burkholderiales</taxon>
        <taxon>Burkholderiaceae</taxon>
        <taxon>Paraburkholderia</taxon>
    </lineage>
</organism>
<dbReference type="EMBL" id="WHNP01000010">
    <property type="protein sequence ID" value="MPW17835.1"/>
    <property type="molecule type" value="Genomic_DNA"/>
</dbReference>
<sequence length="86" mass="9804">MSTTPQQFADAIEAALRPLANPEQAAKMERYMLNRYVFLGLPAPVRRDAVKALIAQQWQSPHALLDATRQSWNKAERECCYTAIDR</sequence>
<proteinExistence type="predicted"/>
<dbReference type="InterPro" id="IPR014825">
    <property type="entry name" value="DNA_alkylation"/>
</dbReference>
<gene>
    <name evidence="1" type="ORF">GCT13_13030</name>
</gene>
<dbReference type="Proteomes" id="UP000484381">
    <property type="component" value="Unassembled WGS sequence"/>
</dbReference>
<keyword evidence="2" id="KW-1185">Reference proteome</keyword>
<reference evidence="1 2" key="1">
    <citation type="submission" date="2019-10" db="EMBL/GenBank/DDBJ databases">
        <title>Paraburkholderia sp. isolated from nodules of Mimosa pudica from Brazilian Atlantic Forest soils.</title>
        <authorList>
            <person name="Paulitsch F."/>
            <person name="Hungria M."/>
            <person name="Dall'Agnol R."/>
        </authorList>
    </citation>
    <scope>NUCLEOTIDE SEQUENCE [LARGE SCALE GENOMIC DNA]</scope>
    <source>
        <strain evidence="1 2">CNPSo 3157</strain>
    </source>
</reference>
<protein>
    <recommendedName>
        <fullName evidence="3">DNA alkylation repair enzyme</fullName>
    </recommendedName>
</protein>
<dbReference type="InterPro" id="IPR016024">
    <property type="entry name" value="ARM-type_fold"/>
</dbReference>
<evidence type="ECO:0000313" key="1">
    <source>
        <dbReference type="EMBL" id="MPW17835.1"/>
    </source>
</evidence>